<feature type="region of interest" description="Disordered" evidence="6">
    <location>
        <begin position="216"/>
        <end position="286"/>
    </location>
</feature>
<evidence type="ECO:0000256" key="6">
    <source>
        <dbReference type="SAM" id="MobiDB-lite"/>
    </source>
</evidence>
<dbReference type="InterPro" id="IPR006128">
    <property type="entry name" value="Lipoprotein_PsaA-like"/>
</dbReference>
<dbReference type="Proteomes" id="UP000441354">
    <property type="component" value="Unassembled WGS sequence"/>
</dbReference>
<gene>
    <name evidence="7" type="ORF">F7732_16590</name>
</gene>
<dbReference type="InterPro" id="IPR006127">
    <property type="entry name" value="ZnuA-like"/>
</dbReference>
<sequence>MKKWFGLMLVMSTILYGCQSSDENSEENTEGKLSVVTSFYPMYEFARQVAGERAEVSLMVSAGEDAHHYEPSAKDVAKVNEADVFVYSSEEMEHWAESLLETTENDKLVVARTADGVESAHSHEHSGGEEQEPVNIEIQGAAEHYHTGDMIKLSAVTDNGADFEHWHWYTRKSADEEWVAIPNEFSSELEYLASIDNFEVRAVLFDDNHREFAESEPVKIVIDNHGETPGHGEEEAHEHGEEEEHEHGDEAGHEHSDEHSDEEGHDHSHGEGEETNHDHEHGSAEGAESVEIIGLADHYHTGDVVTLVAELQGETDYQHWHWYSRSGENEEWEAISGQETDHFEYKNTGESFDVKAVLLDDDHNMYAESEPISVLIDDHENKDPHIWLDPVLAQEQVKIIRDALIKADPDGKEVYEKNTEAFNNELQELHEDYEAALEDAEKRVFVVQHQAFGYLADRYDLEQIAIGGLSTEVEPSPSRIAEIGDLVKEHKVPIIYYQQGANSSIAETVAAETGTKTATLFDLEVLSKELEEKDLGYIEAMRENLESLQLSVQ</sequence>
<evidence type="ECO:0000313" key="7">
    <source>
        <dbReference type="EMBL" id="KAB2331457.1"/>
    </source>
</evidence>
<dbReference type="GO" id="GO:0007155">
    <property type="term" value="P:cell adhesion"/>
    <property type="evidence" value="ECO:0007669"/>
    <property type="project" value="InterPro"/>
</dbReference>
<evidence type="ECO:0000256" key="1">
    <source>
        <dbReference type="ARBA" id="ARBA00011028"/>
    </source>
</evidence>
<dbReference type="SUPFAM" id="SSF53807">
    <property type="entry name" value="Helical backbone' metal receptor"/>
    <property type="match status" value="1"/>
</dbReference>
<organism evidence="7 8">
    <name type="scientific">Bacillus mesophilum</name>
    <dbReference type="NCBI Taxonomy" id="1071718"/>
    <lineage>
        <taxon>Bacteria</taxon>
        <taxon>Bacillati</taxon>
        <taxon>Bacillota</taxon>
        <taxon>Bacilli</taxon>
        <taxon>Bacillales</taxon>
        <taxon>Bacillaceae</taxon>
        <taxon>Bacillus</taxon>
    </lineage>
</organism>
<evidence type="ECO:0000313" key="8">
    <source>
        <dbReference type="Proteomes" id="UP000441354"/>
    </source>
</evidence>
<reference evidence="7 8" key="1">
    <citation type="journal article" date="2014" name="Arch. Microbiol.">
        <title>Bacillus mesophilum sp. nov., strain IITR-54T, a novel 4-chlorobiphenyl dechlorinating bacterium.</title>
        <authorList>
            <person name="Manickam N."/>
            <person name="Singh N.K."/>
            <person name="Bajaj A."/>
            <person name="Kumar R.M."/>
            <person name="Kaur G."/>
            <person name="Kaur N."/>
            <person name="Bala M."/>
            <person name="Kumar A."/>
            <person name="Mayilraj S."/>
        </authorList>
    </citation>
    <scope>NUCLEOTIDE SEQUENCE [LARGE SCALE GENOMIC DNA]</scope>
    <source>
        <strain evidence="7 8">IITR-54</strain>
    </source>
</reference>
<comment type="caution">
    <text evidence="7">The sequence shown here is derived from an EMBL/GenBank/DDBJ whole genome shotgun (WGS) entry which is preliminary data.</text>
</comment>
<dbReference type="InterPro" id="IPR050492">
    <property type="entry name" value="Bact_metal-bind_prot9"/>
</dbReference>
<dbReference type="GO" id="GO:0030001">
    <property type="term" value="P:metal ion transport"/>
    <property type="evidence" value="ECO:0007669"/>
    <property type="project" value="InterPro"/>
</dbReference>
<keyword evidence="8" id="KW-1185">Reference proteome</keyword>
<dbReference type="GO" id="GO:0046872">
    <property type="term" value="F:metal ion binding"/>
    <property type="evidence" value="ECO:0007669"/>
    <property type="project" value="InterPro"/>
</dbReference>
<dbReference type="PANTHER" id="PTHR42953">
    <property type="entry name" value="HIGH-AFFINITY ZINC UPTAKE SYSTEM PROTEIN ZNUA-RELATED"/>
    <property type="match status" value="1"/>
</dbReference>
<dbReference type="AlphaFoldDB" id="A0A7V7UUQ1"/>
<dbReference type="Gene3D" id="3.40.50.1980">
    <property type="entry name" value="Nitrogenase molybdenum iron protein domain"/>
    <property type="match status" value="3"/>
</dbReference>
<evidence type="ECO:0000256" key="2">
    <source>
        <dbReference type="ARBA" id="ARBA00022448"/>
    </source>
</evidence>
<comment type="similarity">
    <text evidence="1 4">Belongs to the bacterial solute-binding protein 9 family.</text>
</comment>
<dbReference type="Pfam" id="PF01297">
    <property type="entry name" value="ZnuA"/>
    <property type="match status" value="2"/>
</dbReference>
<evidence type="ECO:0000256" key="5">
    <source>
        <dbReference type="SAM" id="Coils"/>
    </source>
</evidence>
<keyword evidence="3" id="KW-0732">Signal</keyword>
<evidence type="ECO:0000256" key="4">
    <source>
        <dbReference type="RuleBase" id="RU003512"/>
    </source>
</evidence>
<dbReference type="PRINTS" id="PR00690">
    <property type="entry name" value="ADHESNFAMILY"/>
</dbReference>
<dbReference type="PANTHER" id="PTHR42953:SF3">
    <property type="entry name" value="HIGH-AFFINITY ZINC UPTAKE SYSTEM PROTEIN ZNUA"/>
    <property type="match status" value="1"/>
</dbReference>
<protein>
    <submittedName>
        <fullName evidence="7">Mn2+/Zn2+ ABC transporter substrate-binding protein</fullName>
    </submittedName>
</protein>
<dbReference type="PRINTS" id="PR00691">
    <property type="entry name" value="ADHESINB"/>
</dbReference>
<dbReference type="OrthoDB" id="9810636at2"/>
<feature type="coiled-coil region" evidence="5">
    <location>
        <begin position="412"/>
        <end position="443"/>
    </location>
</feature>
<feature type="compositionally biased region" description="Basic and acidic residues" evidence="6">
    <location>
        <begin position="216"/>
        <end position="283"/>
    </location>
</feature>
<evidence type="ECO:0000256" key="3">
    <source>
        <dbReference type="ARBA" id="ARBA00022729"/>
    </source>
</evidence>
<dbReference type="RefSeq" id="WP_151575111.1">
    <property type="nucleotide sequence ID" value="NZ_WBOT01000005.1"/>
</dbReference>
<accession>A0A7V7UUQ1</accession>
<keyword evidence="2 4" id="KW-0813">Transport</keyword>
<name>A0A7V7UUQ1_9BACI</name>
<dbReference type="InterPro" id="IPR006129">
    <property type="entry name" value="AdhesinB"/>
</dbReference>
<dbReference type="EMBL" id="WBOT01000005">
    <property type="protein sequence ID" value="KAB2331457.1"/>
    <property type="molecule type" value="Genomic_DNA"/>
</dbReference>
<dbReference type="PROSITE" id="PS51257">
    <property type="entry name" value="PROKAR_LIPOPROTEIN"/>
    <property type="match status" value="1"/>
</dbReference>
<proteinExistence type="inferred from homology"/>
<keyword evidence="5" id="KW-0175">Coiled coil</keyword>